<accession>A0AAJ4W6P6</accession>
<comment type="caution">
    <text evidence="2">The sequence shown here is derived from an EMBL/GenBank/DDBJ whole genome shotgun (WGS) entry which is preliminary data.</text>
</comment>
<gene>
    <name evidence="2" type="ORF">SAMN04488089_11910</name>
</gene>
<evidence type="ECO:0008006" key="4">
    <source>
        <dbReference type="Google" id="ProtNLM"/>
    </source>
</evidence>
<evidence type="ECO:0000313" key="2">
    <source>
        <dbReference type="EMBL" id="SER55628.1"/>
    </source>
</evidence>
<feature type="transmembrane region" description="Helical" evidence="1">
    <location>
        <begin position="169"/>
        <end position="189"/>
    </location>
</feature>
<dbReference type="InterPro" id="IPR021484">
    <property type="entry name" value="DUF3137"/>
</dbReference>
<organism evidence="2 3">
    <name type="scientific">Myroides profundi</name>
    <dbReference type="NCBI Taxonomy" id="480520"/>
    <lineage>
        <taxon>Bacteria</taxon>
        <taxon>Pseudomonadati</taxon>
        <taxon>Bacteroidota</taxon>
        <taxon>Flavobacteriia</taxon>
        <taxon>Flavobacteriales</taxon>
        <taxon>Flavobacteriaceae</taxon>
        <taxon>Myroides</taxon>
    </lineage>
</organism>
<dbReference type="Pfam" id="PF11335">
    <property type="entry name" value="DUF3137"/>
    <property type="match status" value="1"/>
</dbReference>
<feature type="transmembrane region" description="Helical" evidence="1">
    <location>
        <begin position="67"/>
        <end position="90"/>
    </location>
</feature>
<feature type="transmembrane region" description="Helical" evidence="1">
    <location>
        <begin position="32"/>
        <end position="55"/>
    </location>
</feature>
<reference evidence="2 3" key="1">
    <citation type="submission" date="2016-10" db="EMBL/GenBank/DDBJ databases">
        <authorList>
            <person name="Varghese N."/>
            <person name="Submissions S."/>
        </authorList>
    </citation>
    <scope>NUCLEOTIDE SEQUENCE [LARGE SCALE GENOMIC DNA]</scope>
    <source>
        <strain evidence="3">DSM 19823 / KCTC 23066 / CCTCC M 208030 / D25</strain>
    </source>
</reference>
<evidence type="ECO:0000313" key="3">
    <source>
        <dbReference type="Proteomes" id="UP000183496"/>
    </source>
</evidence>
<evidence type="ECO:0000256" key="1">
    <source>
        <dbReference type="SAM" id="Phobius"/>
    </source>
</evidence>
<dbReference type="RefSeq" id="WP_041892468.1">
    <property type="nucleotide sequence ID" value="NZ_CP010817.1"/>
</dbReference>
<keyword evidence="1" id="KW-0472">Membrane</keyword>
<proteinExistence type="predicted"/>
<dbReference type="Proteomes" id="UP000183496">
    <property type="component" value="Unassembled WGS sequence"/>
</dbReference>
<dbReference type="AlphaFoldDB" id="A0AAJ4W6P6"/>
<dbReference type="EMBL" id="FOFY01000019">
    <property type="protein sequence ID" value="SER55628.1"/>
    <property type="molecule type" value="Genomic_DNA"/>
</dbReference>
<keyword evidence="1" id="KW-0812">Transmembrane</keyword>
<keyword evidence="1" id="KW-1133">Transmembrane helix</keyword>
<keyword evidence="3" id="KW-1185">Reference proteome</keyword>
<name>A0AAJ4W6P6_MYRPR</name>
<dbReference type="KEGG" id="mpw:MPR_2180"/>
<protein>
    <recommendedName>
        <fullName evidence="4">DUF3137 domain-containing protein</fullName>
    </recommendedName>
</protein>
<sequence length="347" mass="39891">MEKEEIDKLELELQSTLLKVKKHTRILNLFKVLSYGGSIVYFLGIFISFNILIYTHSQWFDQIDNTTILYIIIPLFVLIIIGTLGTSYYYSKYIQTEQQAIQKIIKTILPSGQYSFEKGAFSISKLMLSGFFGNIQRDKISAYSLGELKLSEQGSTITINDIGLKKSTLMYWLSKSSVGTFITVVIYMFRGIFSKRMEDITLDFRGMFSTVSLKKNIGGIVIIVPDKLEKHMDYLADNIQKLKNRDGIELIKMEDVEFEHAFTVYSSDDTLARYILTPSRMRKMVELKKRYDKDIMISYAFNHFYAAINIPEGLLGLDNTKIAKGNSVNNFYNNVCLSRSMMNLSEI</sequence>